<keyword evidence="3" id="KW-0735">Signal-anchor</keyword>
<dbReference type="PANTHER" id="PTHR42852">
    <property type="entry name" value="THIOL:DISULFIDE INTERCHANGE PROTEIN DSBE"/>
    <property type="match status" value="1"/>
</dbReference>
<dbReference type="Pfam" id="PF00578">
    <property type="entry name" value="AhpC-TSA"/>
    <property type="match status" value="1"/>
</dbReference>
<evidence type="ECO:0000259" key="6">
    <source>
        <dbReference type="PROSITE" id="PS51352"/>
    </source>
</evidence>
<sequence>MAAPPRSLPPARRRRRTTLLLVAAGSAVLLLLLALPALRDAVSSTAPAAGPGGAVGQGVTLIPVAERRAAPALSGTDLDGHALDLAGYRGSVVVINVWGSWCGPCRAEADGLEQAFRATGGEGVRFLGLDTRDIDPAAPRTFVREHHIDYPSLHDPSGTMVLRFPPGTLNPQAIPATLLLDRAGRIAGRVLGPVTEEQLCSAVRSVTGEAS</sequence>
<evidence type="ECO:0000256" key="5">
    <source>
        <dbReference type="ARBA" id="ARBA00023284"/>
    </source>
</evidence>
<protein>
    <submittedName>
        <fullName evidence="7">TlpA disulfide reductase family protein</fullName>
    </submittedName>
</protein>
<name>A0ABN1X3V4_9ACTN</name>
<feature type="domain" description="Thioredoxin" evidence="6">
    <location>
        <begin position="64"/>
        <end position="208"/>
    </location>
</feature>
<keyword evidence="3" id="KW-0812">Transmembrane</keyword>
<gene>
    <name evidence="7" type="ORF">GCM10009665_68410</name>
</gene>
<dbReference type="Gene3D" id="3.40.30.10">
    <property type="entry name" value="Glutaredoxin"/>
    <property type="match status" value="1"/>
</dbReference>
<reference evidence="7 8" key="1">
    <citation type="journal article" date="2019" name="Int. J. Syst. Evol. Microbiol.">
        <title>The Global Catalogue of Microorganisms (GCM) 10K type strain sequencing project: providing services to taxonomists for standard genome sequencing and annotation.</title>
        <authorList>
            <consortium name="The Broad Institute Genomics Platform"/>
            <consortium name="The Broad Institute Genome Sequencing Center for Infectious Disease"/>
            <person name="Wu L."/>
            <person name="Ma J."/>
        </authorList>
    </citation>
    <scope>NUCLEOTIDE SEQUENCE [LARGE SCALE GENOMIC DNA]</scope>
    <source>
        <strain evidence="7 8">JCM 13004</strain>
    </source>
</reference>
<evidence type="ECO:0000313" key="8">
    <source>
        <dbReference type="Proteomes" id="UP001500037"/>
    </source>
</evidence>
<dbReference type="InterPro" id="IPR013766">
    <property type="entry name" value="Thioredoxin_domain"/>
</dbReference>
<dbReference type="Proteomes" id="UP001500037">
    <property type="component" value="Unassembled WGS sequence"/>
</dbReference>
<accession>A0ABN1X3V4</accession>
<evidence type="ECO:0000256" key="3">
    <source>
        <dbReference type="ARBA" id="ARBA00022968"/>
    </source>
</evidence>
<evidence type="ECO:0000313" key="7">
    <source>
        <dbReference type="EMBL" id="GAA1270402.1"/>
    </source>
</evidence>
<dbReference type="EMBL" id="BAAALF010000208">
    <property type="protein sequence ID" value="GAA1270402.1"/>
    <property type="molecule type" value="Genomic_DNA"/>
</dbReference>
<keyword evidence="2" id="KW-0201">Cytochrome c-type biogenesis</keyword>
<dbReference type="PROSITE" id="PS00194">
    <property type="entry name" value="THIOREDOXIN_1"/>
    <property type="match status" value="1"/>
</dbReference>
<comment type="subcellular location">
    <subcellularLocation>
        <location evidence="1">Cell envelope</location>
    </subcellularLocation>
</comment>
<keyword evidence="8" id="KW-1185">Reference proteome</keyword>
<dbReference type="PROSITE" id="PS51352">
    <property type="entry name" value="THIOREDOXIN_2"/>
    <property type="match status" value="1"/>
</dbReference>
<organism evidence="7 8">
    <name type="scientific">Kitasatospora nipponensis</name>
    <dbReference type="NCBI Taxonomy" id="258049"/>
    <lineage>
        <taxon>Bacteria</taxon>
        <taxon>Bacillati</taxon>
        <taxon>Actinomycetota</taxon>
        <taxon>Actinomycetes</taxon>
        <taxon>Kitasatosporales</taxon>
        <taxon>Streptomycetaceae</taxon>
        <taxon>Kitasatospora</taxon>
    </lineage>
</organism>
<dbReference type="SUPFAM" id="SSF52833">
    <property type="entry name" value="Thioredoxin-like"/>
    <property type="match status" value="1"/>
</dbReference>
<comment type="caution">
    <text evidence="7">The sequence shown here is derived from an EMBL/GenBank/DDBJ whole genome shotgun (WGS) entry which is preliminary data.</text>
</comment>
<proteinExistence type="predicted"/>
<evidence type="ECO:0000256" key="4">
    <source>
        <dbReference type="ARBA" id="ARBA00023157"/>
    </source>
</evidence>
<dbReference type="PANTHER" id="PTHR42852:SF6">
    <property type="entry name" value="THIOL:DISULFIDE INTERCHANGE PROTEIN DSBE"/>
    <property type="match status" value="1"/>
</dbReference>
<dbReference type="InterPro" id="IPR050553">
    <property type="entry name" value="Thioredoxin_ResA/DsbE_sf"/>
</dbReference>
<keyword evidence="5" id="KW-0676">Redox-active center</keyword>
<dbReference type="InterPro" id="IPR036249">
    <property type="entry name" value="Thioredoxin-like_sf"/>
</dbReference>
<dbReference type="CDD" id="cd02966">
    <property type="entry name" value="TlpA_like_family"/>
    <property type="match status" value="1"/>
</dbReference>
<dbReference type="InterPro" id="IPR000866">
    <property type="entry name" value="AhpC/TSA"/>
</dbReference>
<keyword evidence="4" id="KW-1015">Disulfide bond</keyword>
<evidence type="ECO:0000256" key="1">
    <source>
        <dbReference type="ARBA" id="ARBA00004196"/>
    </source>
</evidence>
<dbReference type="InterPro" id="IPR017937">
    <property type="entry name" value="Thioredoxin_CS"/>
</dbReference>
<evidence type="ECO:0000256" key="2">
    <source>
        <dbReference type="ARBA" id="ARBA00022748"/>
    </source>
</evidence>
<dbReference type="RefSeq" id="WP_344446069.1">
    <property type="nucleotide sequence ID" value="NZ_BAAALF010000208.1"/>
</dbReference>